<feature type="transmembrane region" description="Helical" evidence="1">
    <location>
        <begin position="38"/>
        <end position="61"/>
    </location>
</feature>
<gene>
    <name evidence="2" type="ORF">ACFOEK_20700</name>
</gene>
<keyword evidence="1" id="KW-1133">Transmembrane helix</keyword>
<organism evidence="2 3">
    <name type="scientific">Litoribrevibacter euphylliae</name>
    <dbReference type="NCBI Taxonomy" id="1834034"/>
    <lineage>
        <taxon>Bacteria</taxon>
        <taxon>Pseudomonadati</taxon>
        <taxon>Pseudomonadota</taxon>
        <taxon>Gammaproteobacteria</taxon>
        <taxon>Oceanospirillales</taxon>
        <taxon>Oceanospirillaceae</taxon>
        <taxon>Litoribrevibacter</taxon>
    </lineage>
</organism>
<dbReference type="Proteomes" id="UP001595476">
    <property type="component" value="Unassembled WGS sequence"/>
</dbReference>
<keyword evidence="3" id="KW-1185">Reference proteome</keyword>
<keyword evidence="1" id="KW-0812">Transmembrane</keyword>
<evidence type="ECO:0000313" key="2">
    <source>
        <dbReference type="EMBL" id="MFC3153473.1"/>
    </source>
</evidence>
<proteinExistence type="predicted"/>
<name>A0ABV7HLI4_9GAMM</name>
<feature type="transmembrane region" description="Helical" evidence="1">
    <location>
        <begin position="9"/>
        <end position="26"/>
    </location>
</feature>
<evidence type="ECO:0000313" key="3">
    <source>
        <dbReference type="Proteomes" id="UP001595476"/>
    </source>
</evidence>
<feature type="transmembrane region" description="Helical" evidence="1">
    <location>
        <begin position="105"/>
        <end position="125"/>
    </location>
</feature>
<accession>A0ABV7HLI4</accession>
<feature type="transmembrane region" description="Helical" evidence="1">
    <location>
        <begin position="73"/>
        <end position="99"/>
    </location>
</feature>
<comment type="caution">
    <text evidence="2">The sequence shown here is derived from an EMBL/GenBank/DDBJ whole genome shotgun (WGS) entry which is preliminary data.</text>
</comment>
<dbReference type="RefSeq" id="WP_386723393.1">
    <property type="nucleotide sequence ID" value="NZ_JBHRSZ010000009.1"/>
</dbReference>
<dbReference type="EMBL" id="JBHRSZ010000009">
    <property type="protein sequence ID" value="MFC3153473.1"/>
    <property type="molecule type" value="Genomic_DNA"/>
</dbReference>
<reference evidence="3" key="1">
    <citation type="journal article" date="2019" name="Int. J. Syst. Evol. Microbiol.">
        <title>The Global Catalogue of Microorganisms (GCM) 10K type strain sequencing project: providing services to taxonomists for standard genome sequencing and annotation.</title>
        <authorList>
            <consortium name="The Broad Institute Genomics Platform"/>
            <consortium name="The Broad Institute Genome Sequencing Center for Infectious Disease"/>
            <person name="Wu L."/>
            <person name="Ma J."/>
        </authorList>
    </citation>
    <scope>NUCLEOTIDE SEQUENCE [LARGE SCALE GENOMIC DNA]</scope>
    <source>
        <strain evidence="3">KCTC 52438</strain>
    </source>
</reference>
<evidence type="ECO:0000256" key="1">
    <source>
        <dbReference type="SAM" id="Phobius"/>
    </source>
</evidence>
<keyword evidence="1" id="KW-0472">Membrane</keyword>
<sequence length="137" mass="14917">MNFNQSEKVGIVVGIILGVAQVPSLINQEMFPVFPDQLVLQVLLFGLLAPLVLAFITKLVFKPSSPFMSKVSSYVNVFFLMVAFGLSCGFTGVCYHLIFGLPDHTLMPIVFFGASGIGFLGAYFINPELAYRVSSKA</sequence>
<protein>
    <submittedName>
        <fullName evidence="2">Uncharacterized protein</fullName>
    </submittedName>
</protein>